<dbReference type="InterPro" id="IPR036291">
    <property type="entry name" value="NAD(P)-bd_dom_sf"/>
</dbReference>
<dbReference type="PRINTS" id="PR00080">
    <property type="entry name" value="SDRFAMILY"/>
</dbReference>
<reference evidence="3" key="2">
    <citation type="submission" date="2023-01" db="EMBL/GenBank/DDBJ databases">
        <authorList>
            <person name="Sun Q."/>
            <person name="Evtushenko L."/>
        </authorList>
    </citation>
    <scope>NUCLEOTIDE SEQUENCE</scope>
    <source>
        <strain evidence="3">VKM Ac-1069</strain>
    </source>
</reference>
<dbReference type="PANTHER" id="PTHR42760">
    <property type="entry name" value="SHORT-CHAIN DEHYDROGENASES/REDUCTASES FAMILY MEMBER"/>
    <property type="match status" value="1"/>
</dbReference>
<dbReference type="Gene3D" id="3.40.50.720">
    <property type="entry name" value="NAD(P)-binding Rossmann-like Domain"/>
    <property type="match status" value="1"/>
</dbReference>
<dbReference type="InterPro" id="IPR002347">
    <property type="entry name" value="SDR_fam"/>
</dbReference>
<gene>
    <name evidence="3" type="ORF">GCM10017577_17760</name>
</gene>
<dbReference type="CDD" id="cd05233">
    <property type="entry name" value="SDR_c"/>
    <property type="match status" value="1"/>
</dbReference>
<evidence type="ECO:0000256" key="2">
    <source>
        <dbReference type="ARBA" id="ARBA00023002"/>
    </source>
</evidence>
<dbReference type="PANTHER" id="PTHR42760:SF122">
    <property type="entry name" value="NAD(P)-BINDING PROTEIN"/>
    <property type="match status" value="1"/>
</dbReference>
<comment type="caution">
    <text evidence="3">The sequence shown here is derived from an EMBL/GenBank/DDBJ whole genome shotgun (WGS) entry which is preliminary data.</text>
</comment>
<reference evidence="3" key="1">
    <citation type="journal article" date="2014" name="Int. J. Syst. Evol. Microbiol.">
        <title>Complete genome sequence of Corynebacterium casei LMG S-19264T (=DSM 44701T), isolated from a smear-ripened cheese.</title>
        <authorList>
            <consortium name="US DOE Joint Genome Institute (JGI-PGF)"/>
            <person name="Walter F."/>
            <person name="Albersmeier A."/>
            <person name="Kalinowski J."/>
            <person name="Ruckert C."/>
        </authorList>
    </citation>
    <scope>NUCLEOTIDE SEQUENCE</scope>
    <source>
        <strain evidence="3">VKM Ac-1069</strain>
    </source>
</reference>
<name>A0A9W6KZ46_9PSEU</name>
<dbReference type="GO" id="GO:0006633">
    <property type="term" value="P:fatty acid biosynthetic process"/>
    <property type="evidence" value="ECO:0007669"/>
    <property type="project" value="TreeGrafter"/>
</dbReference>
<dbReference type="SUPFAM" id="SSF51735">
    <property type="entry name" value="NAD(P)-binding Rossmann-fold domains"/>
    <property type="match status" value="1"/>
</dbReference>
<dbReference type="FunFam" id="3.40.50.720:FF:000084">
    <property type="entry name" value="Short-chain dehydrogenase reductase"/>
    <property type="match status" value="1"/>
</dbReference>
<dbReference type="EMBL" id="BSFQ01000005">
    <property type="protein sequence ID" value="GLL10636.1"/>
    <property type="molecule type" value="Genomic_DNA"/>
</dbReference>
<sequence>MTPDDLGHRAPRQLEGRVALVVGAGNAGTGIGNGRATAIAFAREGAAVVVCADRDADAAAHTAAMIAGEGHTAEAVRLDVTAQPEVRALVERIVSHHGRLDVLHNNVGFAAPGGVVDVDLDRWDAVMDANLRGALLTMRHAIPVMVAGGGGSVVNISSTAGLRYTGVPYAAYYASKAALSHLTRTTAVEFAARGVRINSIAPGMMRTPMVERGTTVARYGGDTDAMWADRNRKVPMGRQGTPWDVADAAVFLAGDRSRYVTGIELVVDGGVTLGYGLRDHEART</sequence>
<keyword evidence="4" id="KW-1185">Reference proteome</keyword>
<dbReference type="GO" id="GO:0016616">
    <property type="term" value="F:oxidoreductase activity, acting on the CH-OH group of donors, NAD or NADP as acceptor"/>
    <property type="evidence" value="ECO:0007669"/>
    <property type="project" value="TreeGrafter"/>
</dbReference>
<accession>A0A9W6KZ46</accession>
<proteinExistence type="inferred from homology"/>
<evidence type="ECO:0000256" key="1">
    <source>
        <dbReference type="ARBA" id="ARBA00006484"/>
    </source>
</evidence>
<dbReference type="AlphaFoldDB" id="A0A9W6KZ46"/>
<comment type="similarity">
    <text evidence="1">Belongs to the short-chain dehydrogenases/reductases (SDR) family.</text>
</comment>
<evidence type="ECO:0000313" key="3">
    <source>
        <dbReference type="EMBL" id="GLL10636.1"/>
    </source>
</evidence>
<dbReference type="Proteomes" id="UP001143463">
    <property type="component" value="Unassembled WGS sequence"/>
</dbReference>
<dbReference type="GO" id="GO:0048038">
    <property type="term" value="F:quinone binding"/>
    <property type="evidence" value="ECO:0007669"/>
    <property type="project" value="TreeGrafter"/>
</dbReference>
<protein>
    <submittedName>
        <fullName evidence="3">Dehydrogenase</fullName>
    </submittedName>
</protein>
<dbReference type="PRINTS" id="PR00081">
    <property type="entry name" value="GDHRDH"/>
</dbReference>
<dbReference type="Pfam" id="PF13561">
    <property type="entry name" value="adh_short_C2"/>
    <property type="match status" value="1"/>
</dbReference>
<keyword evidence="2" id="KW-0560">Oxidoreductase</keyword>
<evidence type="ECO:0000313" key="4">
    <source>
        <dbReference type="Proteomes" id="UP001143463"/>
    </source>
</evidence>
<dbReference type="RefSeq" id="WP_051736820.1">
    <property type="nucleotide sequence ID" value="NZ_BAAAUZ010000002.1"/>
</dbReference>
<organism evidence="3 4">
    <name type="scientific">Pseudonocardia halophobica</name>
    <dbReference type="NCBI Taxonomy" id="29401"/>
    <lineage>
        <taxon>Bacteria</taxon>
        <taxon>Bacillati</taxon>
        <taxon>Actinomycetota</taxon>
        <taxon>Actinomycetes</taxon>
        <taxon>Pseudonocardiales</taxon>
        <taxon>Pseudonocardiaceae</taxon>
        <taxon>Pseudonocardia</taxon>
    </lineage>
</organism>